<reference evidence="3" key="1">
    <citation type="submission" date="2023-06" db="EMBL/GenBank/DDBJ databases">
        <title>Survivors Of The Sea: Transcriptome response of Skeletonema marinoi to long-term dormancy.</title>
        <authorList>
            <person name="Pinder M.I.M."/>
            <person name="Kourtchenko O."/>
            <person name="Robertson E.K."/>
            <person name="Larsson T."/>
            <person name="Maumus F."/>
            <person name="Osuna-Cruz C.M."/>
            <person name="Vancaester E."/>
            <person name="Stenow R."/>
            <person name="Vandepoele K."/>
            <person name="Ploug H."/>
            <person name="Bruchert V."/>
            <person name="Godhe A."/>
            <person name="Topel M."/>
        </authorList>
    </citation>
    <scope>NUCLEOTIDE SEQUENCE</scope>
    <source>
        <strain evidence="3">R05AC</strain>
    </source>
</reference>
<dbReference type="Gene3D" id="2.30.29.30">
    <property type="entry name" value="Pleckstrin-homology domain (PH domain)/Phosphotyrosine-binding domain (PTB)"/>
    <property type="match status" value="1"/>
</dbReference>
<dbReference type="SUPFAM" id="SSF50729">
    <property type="entry name" value="PH domain-like"/>
    <property type="match status" value="1"/>
</dbReference>
<feature type="compositionally biased region" description="Acidic residues" evidence="1">
    <location>
        <begin position="233"/>
        <end position="247"/>
    </location>
</feature>
<dbReference type="Pfam" id="PF00169">
    <property type="entry name" value="PH"/>
    <property type="match status" value="1"/>
</dbReference>
<evidence type="ECO:0000256" key="1">
    <source>
        <dbReference type="SAM" id="MobiDB-lite"/>
    </source>
</evidence>
<gene>
    <name evidence="3" type="ORF">QTG54_010505</name>
</gene>
<dbReference type="InterPro" id="IPR001849">
    <property type="entry name" value="PH_domain"/>
</dbReference>
<evidence type="ECO:0000259" key="2">
    <source>
        <dbReference type="PROSITE" id="PS50003"/>
    </source>
</evidence>
<proteinExistence type="predicted"/>
<comment type="caution">
    <text evidence="3">The sequence shown here is derived from an EMBL/GenBank/DDBJ whole genome shotgun (WGS) entry which is preliminary data.</text>
</comment>
<protein>
    <recommendedName>
        <fullName evidence="2">PH domain-containing protein</fullName>
    </recommendedName>
</protein>
<feature type="region of interest" description="Disordered" evidence="1">
    <location>
        <begin position="228"/>
        <end position="247"/>
    </location>
</feature>
<keyword evidence="4" id="KW-1185">Reference proteome</keyword>
<dbReference type="EMBL" id="JATAAI010000019">
    <property type="protein sequence ID" value="KAK1739189.1"/>
    <property type="molecule type" value="Genomic_DNA"/>
</dbReference>
<dbReference type="Proteomes" id="UP001224775">
    <property type="component" value="Unassembled WGS sequence"/>
</dbReference>
<sequence length="384" mass="43954">MSSEIRRRNVNTSGGEHIVPMATYDETHLSAPALLAASPIHAGFAMKLHVPVFYSFLPSPVQWVLSSWCPTGWSPQWKRRYLIALGGYLYRFKNENGSTPKGAPITVDITEARIISRGDTSTSNEFNCLLDLLPDGCDTVFEVSSLAKTQYFAVESREEALAWVNSIRQMRQDSITRNMGHSKGIPYPKQWESFDASARRLQEQKERIKNRMSALDKKEQEMQTLGGARGFADDFDGIDDDDDEEDDRELVYARRSGRRGREEGAYYDADTSSSGSRKYQDNVEFFDLDDDDEIFDDDFDRKSSDDIYAETYNGIIPNPLLDAMDPDGVYERLGPELFKDWTFWRDMILFAAFLTFFTRDTHHYGTFDSVVEGLERLPANFIRQ</sequence>
<name>A0AAD8Y514_9STRA</name>
<dbReference type="PROSITE" id="PS50003">
    <property type="entry name" value="PH_DOMAIN"/>
    <property type="match status" value="1"/>
</dbReference>
<evidence type="ECO:0000313" key="3">
    <source>
        <dbReference type="EMBL" id="KAK1739189.1"/>
    </source>
</evidence>
<dbReference type="AlphaFoldDB" id="A0AAD8Y514"/>
<evidence type="ECO:0000313" key="4">
    <source>
        <dbReference type="Proteomes" id="UP001224775"/>
    </source>
</evidence>
<accession>A0AAD8Y514</accession>
<dbReference type="InterPro" id="IPR011993">
    <property type="entry name" value="PH-like_dom_sf"/>
</dbReference>
<dbReference type="SMART" id="SM00233">
    <property type="entry name" value="PH"/>
    <property type="match status" value="1"/>
</dbReference>
<organism evidence="3 4">
    <name type="scientific">Skeletonema marinoi</name>
    <dbReference type="NCBI Taxonomy" id="267567"/>
    <lineage>
        <taxon>Eukaryota</taxon>
        <taxon>Sar</taxon>
        <taxon>Stramenopiles</taxon>
        <taxon>Ochrophyta</taxon>
        <taxon>Bacillariophyta</taxon>
        <taxon>Coscinodiscophyceae</taxon>
        <taxon>Thalassiosirophycidae</taxon>
        <taxon>Thalassiosirales</taxon>
        <taxon>Skeletonemataceae</taxon>
        <taxon>Skeletonema</taxon>
        <taxon>Skeletonema marinoi-dohrnii complex</taxon>
    </lineage>
</organism>
<feature type="domain" description="PH" evidence="2">
    <location>
        <begin position="76"/>
        <end position="172"/>
    </location>
</feature>